<keyword evidence="1" id="KW-0472">Membrane</keyword>
<gene>
    <name evidence="2" type="ORF">LPTSP2_35990</name>
</gene>
<sequence length="110" mass="12668">MDEKHSKQRKKGGLKATFEEFIAKLVSYIEVMVIYLQKNVQFYVQKFVKKTVWVFTALILIFLGLVYTSYGVFLSIQKFLVSGDPILASFGTGFGFLVFAILFLSFVFRK</sequence>
<proteinExistence type="predicted"/>
<dbReference type="RefSeq" id="WP_108961253.1">
    <property type="nucleotide sequence ID" value="NZ_BFAZ01000010.1"/>
</dbReference>
<protein>
    <submittedName>
        <fullName evidence="2">Uncharacterized protein</fullName>
    </submittedName>
</protein>
<dbReference type="AlphaFoldDB" id="A0A2P2DI24"/>
<dbReference type="EMBL" id="BFAZ01000010">
    <property type="protein sequence ID" value="GBF44296.1"/>
    <property type="molecule type" value="Genomic_DNA"/>
</dbReference>
<dbReference type="InterPro" id="IPR058179">
    <property type="entry name" value="LBF_4227-like"/>
</dbReference>
<dbReference type="NCBIfam" id="NF047761">
    <property type="entry name" value="LBF_4227_fam"/>
    <property type="match status" value="1"/>
</dbReference>
<keyword evidence="1" id="KW-1133">Transmembrane helix</keyword>
<keyword evidence="3" id="KW-1185">Reference proteome</keyword>
<feature type="transmembrane region" description="Helical" evidence="1">
    <location>
        <begin position="52"/>
        <end position="74"/>
    </location>
</feature>
<feature type="transmembrane region" description="Helical" evidence="1">
    <location>
        <begin position="86"/>
        <end position="108"/>
    </location>
</feature>
<keyword evidence="1" id="KW-0812">Transmembrane</keyword>
<comment type="caution">
    <text evidence="2">The sequence shown here is derived from an EMBL/GenBank/DDBJ whole genome shotgun (WGS) entry which is preliminary data.</text>
</comment>
<reference evidence="3" key="1">
    <citation type="journal article" date="2019" name="Microbiol. Immunol.">
        <title>Molecular and phenotypic characterization of Leptospira johnsonii sp. nov., Leptospira ellinghausenii sp. nov. and Leptospira ryugenii sp. nov. isolated from soil and water in Japan.</title>
        <authorList>
            <person name="Masuzawa T."/>
            <person name="Saito M."/>
            <person name="Nakao R."/>
            <person name="Nikaido Y."/>
            <person name="Matsumoto M."/>
            <person name="Ogawa M."/>
            <person name="Yokoyama M."/>
            <person name="Hidaka Y."/>
            <person name="Tomita J."/>
            <person name="Sakakibara K."/>
            <person name="Suzuki K."/>
            <person name="Yasuda S."/>
            <person name="Sato H."/>
            <person name="Yamaguchi M."/>
            <person name="Yoshida S.I."/>
            <person name="Koizumi N."/>
            <person name="Kawamura Y."/>
        </authorList>
    </citation>
    <scope>NUCLEOTIDE SEQUENCE [LARGE SCALE GENOMIC DNA]</scope>
    <source>
        <strain evidence="3">E18</strain>
    </source>
</reference>
<dbReference type="Proteomes" id="UP000245206">
    <property type="component" value="Unassembled WGS sequence"/>
</dbReference>
<evidence type="ECO:0000256" key="1">
    <source>
        <dbReference type="SAM" id="Phobius"/>
    </source>
</evidence>
<evidence type="ECO:0000313" key="3">
    <source>
        <dbReference type="Proteomes" id="UP000245206"/>
    </source>
</evidence>
<organism evidence="2 3">
    <name type="scientific">Leptospira ellinghausenii</name>
    <dbReference type="NCBI Taxonomy" id="1917822"/>
    <lineage>
        <taxon>Bacteria</taxon>
        <taxon>Pseudomonadati</taxon>
        <taxon>Spirochaetota</taxon>
        <taxon>Spirochaetia</taxon>
        <taxon>Leptospirales</taxon>
        <taxon>Leptospiraceae</taxon>
        <taxon>Leptospira</taxon>
    </lineage>
</organism>
<accession>A0A2P2DI24</accession>
<dbReference type="OrthoDB" id="345314at2"/>
<evidence type="ECO:0000313" key="2">
    <source>
        <dbReference type="EMBL" id="GBF44296.1"/>
    </source>
</evidence>
<name>A0A2P2DI24_9LEPT</name>